<comment type="caution">
    <text evidence="1">The sequence shown here is derived from an EMBL/GenBank/DDBJ whole genome shotgun (WGS) entry which is preliminary data.</text>
</comment>
<evidence type="ECO:0000313" key="1">
    <source>
        <dbReference type="EMBL" id="KAK0615120.1"/>
    </source>
</evidence>
<proteinExistence type="predicted"/>
<name>A0AA39WGV7_9PEZI</name>
<dbReference type="SUPFAM" id="SSF48452">
    <property type="entry name" value="TPR-like"/>
    <property type="match status" value="2"/>
</dbReference>
<organism evidence="1 2">
    <name type="scientific">Bombardia bombarda</name>
    <dbReference type="NCBI Taxonomy" id="252184"/>
    <lineage>
        <taxon>Eukaryota</taxon>
        <taxon>Fungi</taxon>
        <taxon>Dikarya</taxon>
        <taxon>Ascomycota</taxon>
        <taxon>Pezizomycotina</taxon>
        <taxon>Sordariomycetes</taxon>
        <taxon>Sordariomycetidae</taxon>
        <taxon>Sordariales</taxon>
        <taxon>Lasiosphaeriaceae</taxon>
        <taxon>Bombardia</taxon>
    </lineage>
</organism>
<reference evidence="1" key="1">
    <citation type="submission" date="2023-06" db="EMBL/GenBank/DDBJ databases">
        <title>Genome-scale phylogeny and comparative genomics of the fungal order Sordariales.</title>
        <authorList>
            <consortium name="Lawrence Berkeley National Laboratory"/>
            <person name="Hensen N."/>
            <person name="Bonometti L."/>
            <person name="Westerberg I."/>
            <person name="Brannstrom I.O."/>
            <person name="Guillou S."/>
            <person name="Cros-Aarteil S."/>
            <person name="Calhoun S."/>
            <person name="Haridas S."/>
            <person name="Kuo A."/>
            <person name="Mondo S."/>
            <person name="Pangilinan J."/>
            <person name="Riley R."/>
            <person name="LaButti K."/>
            <person name="Andreopoulos B."/>
            <person name="Lipzen A."/>
            <person name="Chen C."/>
            <person name="Yanf M."/>
            <person name="Daum C."/>
            <person name="Ng V."/>
            <person name="Clum A."/>
            <person name="Steindorff A."/>
            <person name="Ohm R."/>
            <person name="Martin F."/>
            <person name="Silar P."/>
            <person name="Natvig D."/>
            <person name="Lalanne C."/>
            <person name="Gautier V."/>
            <person name="Ament-velasquez S.L."/>
            <person name="Kruys A."/>
            <person name="Hutchinson M.I."/>
            <person name="Powell A.J."/>
            <person name="Barry K."/>
            <person name="Miller A.N."/>
            <person name="Grigoriev I.V."/>
            <person name="Debuchy R."/>
            <person name="Gladieux P."/>
            <person name="Thoren M.H."/>
            <person name="Johannesson H."/>
        </authorList>
    </citation>
    <scope>NUCLEOTIDE SEQUENCE</scope>
    <source>
        <strain evidence="1">SMH3391-2</strain>
    </source>
</reference>
<dbReference type="Proteomes" id="UP001174934">
    <property type="component" value="Unassembled WGS sequence"/>
</dbReference>
<evidence type="ECO:0000313" key="2">
    <source>
        <dbReference type="Proteomes" id="UP001174934"/>
    </source>
</evidence>
<keyword evidence="2" id="KW-1185">Reference proteome</keyword>
<gene>
    <name evidence="1" type="ORF">B0T17DRAFT_541102</name>
</gene>
<dbReference type="InterPro" id="IPR011990">
    <property type="entry name" value="TPR-like_helical_dom_sf"/>
</dbReference>
<dbReference type="AlphaFoldDB" id="A0AA39WGV7"/>
<dbReference type="Gene3D" id="1.25.40.10">
    <property type="entry name" value="Tetratricopeptide repeat domain"/>
    <property type="match status" value="1"/>
</dbReference>
<sequence>MASTTIDMTASTGLDASTGAKPSIDLKPYEDALRNGDMTIARDELSKILADVSKEWGPTDPVDRHNIDLLRRRNDLFEYTIFLRDNYVQHFKGHLDFGSDKSLQLAKLMIDSAWHEHEKGNSAENGPSVQLAEEICEKNPDHRQTADVLFNVHYTRAAAANETNDIKGCLHHTEGMIKVCSDVGNAAQSHHEFPEIYPALAHNERGIALVMNAQYDDGVKMFEASIGLYNGLPDYWAGMDTNPRTNLGFTLWVTGKPIKAEVCLTSLLKDRVAKFGSDDRESYRTGRVYHGLGNVYYGAIDEVSESWHKKALAQYRDTIGSDHHKTADLCHRVAQHHLRRREFNIARTLIDQALEVYAKRKLYRPELARTTFLKIKLEAEDGNEEAAAKLLQDATEMREKVLKDRGLPVAPNPDGKPLVEEDFDDLVTFFTR</sequence>
<dbReference type="EMBL" id="JAULSR010000007">
    <property type="protein sequence ID" value="KAK0615120.1"/>
    <property type="molecule type" value="Genomic_DNA"/>
</dbReference>
<accession>A0AA39WGV7</accession>
<protein>
    <submittedName>
        <fullName evidence="1">Uncharacterized protein</fullName>
    </submittedName>
</protein>